<keyword evidence="6 8" id="KW-1133">Transmembrane helix</keyword>
<feature type="domain" description="ABC transmembrane type-2" evidence="9">
    <location>
        <begin position="137"/>
        <end position="377"/>
    </location>
</feature>
<keyword evidence="11" id="KW-1185">Reference proteome</keyword>
<dbReference type="RefSeq" id="WP_160028950.1">
    <property type="nucleotide sequence ID" value="NZ_CP041764.1"/>
</dbReference>
<name>A0ABX6GL25_9GAMM</name>
<dbReference type="Pfam" id="PF12698">
    <property type="entry name" value="ABC2_membrane_3"/>
    <property type="match status" value="1"/>
</dbReference>
<dbReference type="InterPro" id="IPR047817">
    <property type="entry name" value="ABC2_TM_bact-type"/>
</dbReference>
<dbReference type="PANTHER" id="PTHR30294">
    <property type="entry name" value="MEMBRANE COMPONENT OF ABC TRANSPORTER YHHJ-RELATED"/>
    <property type="match status" value="1"/>
</dbReference>
<comment type="similarity">
    <text evidence="2">Belongs to the ABC-2 integral membrane protein family.</text>
</comment>
<keyword evidence="7 8" id="KW-0472">Membrane</keyword>
<proteinExistence type="inferred from homology"/>
<keyword evidence="3" id="KW-0813">Transport</keyword>
<dbReference type="InterPro" id="IPR051449">
    <property type="entry name" value="ABC-2_transporter_component"/>
</dbReference>
<dbReference type="InterPro" id="IPR013525">
    <property type="entry name" value="ABC2_TM"/>
</dbReference>
<evidence type="ECO:0000256" key="7">
    <source>
        <dbReference type="ARBA" id="ARBA00023136"/>
    </source>
</evidence>
<feature type="transmembrane region" description="Helical" evidence="8">
    <location>
        <begin position="301"/>
        <end position="323"/>
    </location>
</feature>
<protein>
    <submittedName>
        <fullName evidence="10">ABC transporter permease</fullName>
    </submittedName>
</protein>
<accession>A0ABX6GL25</accession>
<evidence type="ECO:0000256" key="2">
    <source>
        <dbReference type="ARBA" id="ARBA00007783"/>
    </source>
</evidence>
<feature type="transmembrane region" description="Helical" evidence="8">
    <location>
        <begin position="264"/>
        <end position="289"/>
    </location>
</feature>
<feature type="transmembrane region" description="Helical" evidence="8">
    <location>
        <begin position="29"/>
        <end position="49"/>
    </location>
</feature>
<comment type="subcellular location">
    <subcellularLocation>
        <location evidence="1">Cell membrane</location>
        <topology evidence="1">Multi-pass membrane protein</topology>
    </subcellularLocation>
</comment>
<keyword evidence="4" id="KW-1003">Cell membrane</keyword>
<evidence type="ECO:0000256" key="8">
    <source>
        <dbReference type="SAM" id="Phobius"/>
    </source>
</evidence>
<evidence type="ECO:0000256" key="3">
    <source>
        <dbReference type="ARBA" id="ARBA00022448"/>
    </source>
</evidence>
<evidence type="ECO:0000259" key="9">
    <source>
        <dbReference type="PROSITE" id="PS51012"/>
    </source>
</evidence>
<evidence type="ECO:0000256" key="1">
    <source>
        <dbReference type="ARBA" id="ARBA00004651"/>
    </source>
</evidence>
<dbReference type="PROSITE" id="PS51012">
    <property type="entry name" value="ABC_TM2"/>
    <property type="match status" value="1"/>
</dbReference>
<feature type="transmembrane region" description="Helical" evidence="8">
    <location>
        <begin position="237"/>
        <end position="258"/>
    </location>
</feature>
<reference evidence="10 11" key="1">
    <citation type="submission" date="2019-07" db="EMBL/GenBank/DDBJ databases">
        <title>Serratia dokdonensis sp. nov., an elicitor of systemic resistance in Nicotiana Tabacum.</title>
        <authorList>
            <person name="Son J.-S."/>
            <person name="Hwang Y.-J."/>
            <person name="Lee S.-Y."/>
            <person name="Ghim S.-Y."/>
        </authorList>
    </citation>
    <scope>NUCLEOTIDE SEQUENCE [LARGE SCALE GENOMIC DNA]</scope>
    <source>
        <strain evidence="10 11">KUDC3025</strain>
    </source>
</reference>
<feature type="transmembrane region" description="Helical" evidence="8">
    <location>
        <begin position="187"/>
        <end position="207"/>
    </location>
</feature>
<evidence type="ECO:0000256" key="4">
    <source>
        <dbReference type="ARBA" id="ARBA00022475"/>
    </source>
</evidence>
<dbReference type="EMBL" id="CP041764">
    <property type="protein sequence ID" value="QHA86981.1"/>
    <property type="molecule type" value="Genomic_DNA"/>
</dbReference>
<dbReference type="Proteomes" id="UP000430368">
    <property type="component" value="Chromosome"/>
</dbReference>
<sequence>MKKTIINFSLTRWLGVVIKEIHELRRDRVSFSMVFLTPLFQLIILGYAVNMDPRHVPAALLNYDSGHLSQVFISAAQNTQYFSLQPAASEQEAEKAFVRGDVIFIVTIPADFSQKILRGEKPQLLIQSDAIDPIAGGNALSAIAQASKNMFQYDLPESLRGREGTENFELVVHRMFNPEGITQYNTIPGIIGSILSTTMILMTALAITRERESGAIENLLVSPVTGLEVIVGKITPYVLIGMFQSVMILLCAVYLFNIPLLGNVFLLLTVLTVYIFLCLSVGITISSIAQSQLQALQMSSFYFIPSVLLSGFISPFISMPVWAQVIGSCLPLTYFIRLLKGVMLKGYTLAELLPDFLPLLGLAVAVIFIGLRTYRKTLD</sequence>
<evidence type="ECO:0000313" key="11">
    <source>
        <dbReference type="Proteomes" id="UP000430368"/>
    </source>
</evidence>
<dbReference type="PANTHER" id="PTHR30294:SF29">
    <property type="entry name" value="MULTIDRUG ABC TRANSPORTER PERMEASE YBHS-RELATED"/>
    <property type="match status" value="1"/>
</dbReference>
<feature type="transmembrane region" description="Helical" evidence="8">
    <location>
        <begin position="356"/>
        <end position="374"/>
    </location>
</feature>
<evidence type="ECO:0000256" key="5">
    <source>
        <dbReference type="ARBA" id="ARBA00022692"/>
    </source>
</evidence>
<organism evidence="10 11">
    <name type="scientific">Serratia rhizosphaerae</name>
    <dbReference type="NCBI Taxonomy" id="2597702"/>
    <lineage>
        <taxon>Bacteria</taxon>
        <taxon>Pseudomonadati</taxon>
        <taxon>Pseudomonadota</taxon>
        <taxon>Gammaproteobacteria</taxon>
        <taxon>Enterobacterales</taxon>
        <taxon>Yersiniaceae</taxon>
        <taxon>Serratia</taxon>
    </lineage>
</organism>
<evidence type="ECO:0000256" key="6">
    <source>
        <dbReference type="ARBA" id="ARBA00022989"/>
    </source>
</evidence>
<keyword evidence="5 8" id="KW-0812">Transmembrane</keyword>
<dbReference type="Gene3D" id="3.40.1710.10">
    <property type="entry name" value="abc type-2 transporter like domain"/>
    <property type="match status" value="1"/>
</dbReference>
<evidence type="ECO:0000313" key="10">
    <source>
        <dbReference type="EMBL" id="QHA86981.1"/>
    </source>
</evidence>
<gene>
    <name evidence="10" type="ORF">FO014_08430</name>
</gene>